<dbReference type="AlphaFoldDB" id="A0A672HS98"/>
<evidence type="ECO:0000313" key="2">
    <source>
        <dbReference type="Ensembl" id="ENSSFAP00005032141.1"/>
    </source>
</evidence>
<sequence>MSGALPPERRCARSRASRLSRSFRMSQAAEPEPPRPVLFVCSVAEFRTPSRLPRCRTAESPQQDPDCQQDIVWDATSPSPRRSGSNRGKNHVARGVDISEIVSRIAPKHGRPAVPEPTLQQWIGDSATIPCTPDLQAPKPRKSPRRTVVDDLLRLAKQFDLTMFRPDAPEPPLSPELLTDAALESTNHQTAVHPTEVDDLDFLFDGPTQHLSGRLSQPSQVGPSAVDVKPLPTSTASHGAEIQDDWENDHLFNDSLVLELAHNPEMFLAPIDSSTQKPIPRTGQVRHQNSSPVKLHQSAAGTGRLSRVPGCSSDSASALRLVQTAANKENVSPGARVESDCGVSQGPDRRSEPPFTTRDFLLDDLDALFSAEPLWDDAEDDDLLCQLCEDLERQVDSNVPASNQRAAPHTPFNKPKADTTCTNYASSRGPVPTGAPVHWSTAGEPVRFKQEVSGFAHTKTGSPSRSQTTQFPRLPTQVRNRKQFTVTCVSLILPCAFHSPVLYVCVSASLRCSDAEIQMKKQQAMERRRQRLQAKPCL</sequence>
<feature type="region of interest" description="Disordered" evidence="1">
    <location>
        <begin position="1"/>
        <end position="34"/>
    </location>
</feature>
<dbReference type="FunCoup" id="A0A672HS98">
    <property type="interactions" value="1040"/>
</dbReference>
<feature type="region of interest" description="Disordered" evidence="1">
    <location>
        <begin position="330"/>
        <end position="355"/>
    </location>
</feature>
<evidence type="ECO:0000256" key="1">
    <source>
        <dbReference type="SAM" id="MobiDB-lite"/>
    </source>
</evidence>
<dbReference type="Ensembl" id="ENSSFAT00005033287.1">
    <property type="protein sequence ID" value="ENSSFAP00005032141.1"/>
    <property type="gene ID" value="ENSSFAG00005016296.1"/>
</dbReference>
<dbReference type="GO" id="GO:0006974">
    <property type="term" value="P:DNA damage response"/>
    <property type="evidence" value="ECO:0007669"/>
    <property type="project" value="TreeGrafter"/>
</dbReference>
<dbReference type="GO" id="GO:0031297">
    <property type="term" value="P:replication fork processing"/>
    <property type="evidence" value="ECO:0007669"/>
    <property type="project" value="TreeGrafter"/>
</dbReference>
<feature type="compositionally biased region" description="Low complexity" evidence="1">
    <location>
        <begin position="77"/>
        <end position="87"/>
    </location>
</feature>
<name>A0A672HS98_SALFA</name>
<dbReference type="PANTHER" id="PTHR16434">
    <property type="entry name" value="EWING'S TUMOR-ASSOCIATED ANTIGEN 1 ETAA1"/>
    <property type="match status" value="1"/>
</dbReference>
<dbReference type="OMA" id="PESQWFW"/>
<dbReference type="InParanoid" id="A0A672HS98"/>
<dbReference type="GO" id="GO:2000001">
    <property type="term" value="P:regulation of DNA damage checkpoint"/>
    <property type="evidence" value="ECO:0007669"/>
    <property type="project" value="TreeGrafter"/>
</dbReference>
<evidence type="ECO:0008006" key="4">
    <source>
        <dbReference type="Google" id="ProtNLM"/>
    </source>
</evidence>
<feature type="region of interest" description="Disordered" evidence="1">
    <location>
        <begin position="274"/>
        <end position="294"/>
    </location>
</feature>
<reference evidence="2" key="2">
    <citation type="submission" date="2025-09" db="UniProtKB">
        <authorList>
            <consortium name="Ensembl"/>
        </authorList>
    </citation>
    <scope>IDENTIFICATION</scope>
</reference>
<protein>
    <recommendedName>
        <fullName evidence="4">ETAA1 activator of ATR kinase</fullName>
    </recommendedName>
</protein>
<feature type="region of interest" description="Disordered" evidence="1">
    <location>
        <begin position="53"/>
        <end position="93"/>
    </location>
</feature>
<dbReference type="Proteomes" id="UP000472267">
    <property type="component" value="Unassembled WGS sequence"/>
</dbReference>
<dbReference type="PANTHER" id="PTHR16434:SF4">
    <property type="entry name" value="ETAA1 ACTIVATOR OF ATR KINASE"/>
    <property type="match status" value="1"/>
</dbReference>
<keyword evidence="3" id="KW-1185">Reference proteome</keyword>
<accession>A0A672HS98</accession>
<reference evidence="2" key="1">
    <citation type="submission" date="2025-08" db="UniProtKB">
        <authorList>
            <consortium name="Ensembl"/>
        </authorList>
    </citation>
    <scope>IDENTIFICATION</scope>
</reference>
<evidence type="ECO:0000313" key="3">
    <source>
        <dbReference type="Proteomes" id="UP000472267"/>
    </source>
</evidence>
<dbReference type="InterPro" id="IPR029406">
    <property type="entry name" value="ETAA1"/>
</dbReference>
<dbReference type="GO" id="GO:0043596">
    <property type="term" value="C:nuclear replication fork"/>
    <property type="evidence" value="ECO:0007669"/>
    <property type="project" value="TreeGrafter"/>
</dbReference>
<organism evidence="2 3">
    <name type="scientific">Salarias fasciatus</name>
    <name type="common">Jewelled blenny</name>
    <name type="synonym">Blennius fasciatus</name>
    <dbReference type="NCBI Taxonomy" id="181472"/>
    <lineage>
        <taxon>Eukaryota</taxon>
        <taxon>Metazoa</taxon>
        <taxon>Chordata</taxon>
        <taxon>Craniata</taxon>
        <taxon>Vertebrata</taxon>
        <taxon>Euteleostomi</taxon>
        <taxon>Actinopterygii</taxon>
        <taxon>Neopterygii</taxon>
        <taxon>Teleostei</taxon>
        <taxon>Neoteleostei</taxon>
        <taxon>Acanthomorphata</taxon>
        <taxon>Ovalentaria</taxon>
        <taxon>Blenniimorphae</taxon>
        <taxon>Blenniiformes</taxon>
        <taxon>Blennioidei</taxon>
        <taxon>Blenniidae</taxon>
        <taxon>Salariinae</taxon>
        <taxon>Salarias</taxon>
    </lineage>
</organism>
<dbReference type="Pfam" id="PF15350">
    <property type="entry name" value="ETAA1"/>
    <property type="match status" value="1"/>
</dbReference>
<dbReference type="GO" id="GO:0043539">
    <property type="term" value="F:protein serine/threonine kinase activator activity"/>
    <property type="evidence" value="ECO:0007669"/>
    <property type="project" value="TreeGrafter"/>
</dbReference>
<proteinExistence type="predicted"/>